<dbReference type="PANTHER" id="PTHR43168">
    <property type="entry name" value="50S RIBOSOMAL PROTEIN L33, CHLOROPLASTIC"/>
    <property type="match status" value="1"/>
</dbReference>
<dbReference type="GO" id="GO:0003735">
    <property type="term" value="F:structural constituent of ribosome"/>
    <property type="evidence" value="ECO:0007669"/>
    <property type="project" value="InterPro"/>
</dbReference>
<geneLocation type="chloroplast" evidence="6"/>
<evidence type="ECO:0000256" key="2">
    <source>
        <dbReference type="ARBA" id="ARBA00022980"/>
    </source>
</evidence>
<organism evidence="6">
    <name type="scientific">Sargassum horneri</name>
    <dbReference type="NCBI Taxonomy" id="74089"/>
    <lineage>
        <taxon>Eukaryota</taxon>
        <taxon>Sar</taxon>
        <taxon>Stramenopiles</taxon>
        <taxon>Ochrophyta</taxon>
        <taxon>PX clade</taxon>
        <taxon>Phaeophyceae</taxon>
        <taxon>Fucales</taxon>
        <taxon>Sargassaceae</taxon>
        <taxon>Sargassum</taxon>
    </lineage>
</organism>
<evidence type="ECO:0000256" key="5">
    <source>
        <dbReference type="HAMAP-Rule" id="MF_00294"/>
    </source>
</evidence>
<comment type="subcellular location">
    <subcellularLocation>
        <location evidence="5">Plastid</location>
        <location evidence="5">Chloroplast</location>
    </subcellularLocation>
</comment>
<keyword evidence="2 5" id="KW-0689">Ribosomal protein</keyword>
<dbReference type="GO" id="GO:1990904">
    <property type="term" value="C:ribonucleoprotein complex"/>
    <property type="evidence" value="ECO:0007669"/>
    <property type="project" value="UniProtKB-KW"/>
</dbReference>
<dbReference type="Gene3D" id="2.20.28.120">
    <property type="entry name" value="Ribosomal protein L33"/>
    <property type="match status" value="1"/>
</dbReference>
<gene>
    <name evidence="5 6" type="primary">rpl33</name>
</gene>
<keyword evidence="6" id="KW-0150">Chloroplast</keyword>
<dbReference type="HAMAP" id="MF_00294">
    <property type="entry name" value="Ribosomal_bL33"/>
    <property type="match status" value="1"/>
</dbReference>
<evidence type="ECO:0000256" key="4">
    <source>
        <dbReference type="ARBA" id="ARBA00035276"/>
    </source>
</evidence>
<dbReference type="Pfam" id="PF00471">
    <property type="entry name" value="Ribosomal_L33"/>
    <property type="match status" value="1"/>
</dbReference>
<dbReference type="NCBIfam" id="TIGR01023">
    <property type="entry name" value="rpmG_bact"/>
    <property type="match status" value="1"/>
</dbReference>
<evidence type="ECO:0000313" key="6">
    <source>
        <dbReference type="EMBL" id="QNU09492.1"/>
    </source>
</evidence>
<proteinExistence type="inferred from homology"/>
<dbReference type="AlphaFoldDB" id="A0A8B6NI19"/>
<sequence length="79" mass="9138">MAKNKGTRIIITLRCTTCKSIGKNNEEKKIIGNKIPNVTLSTKKLNYTTTKNRRNTPDRLELKKFCPNCNNHTIYKEIK</sequence>
<dbReference type="InterPro" id="IPR011332">
    <property type="entry name" value="Ribosomal_zn-bd"/>
</dbReference>
<evidence type="ECO:0000256" key="3">
    <source>
        <dbReference type="ARBA" id="ARBA00023274"/>
    </source>
</evidence>
<dbReference type="PANTHER" id="PTHR43168:SF2">
    <property type="entry name" value="LARGE RIBOSOMAL SUBUNIT PROTEIN BL33C"/>
    <property type="match status" value="1"/>
</dbReference>
<dbReference type="InterPro" id="IPR001705">
    <property type="entry name" value="Ribosomal_bL33"/>
</dbReference>
<dbReference type="InterPro" id="IPR038584">
    <property type="entry name" value="Ribosomal_bL33_sf"/>
</dbReference>
<reference evidence="6" key="1">
    <citation type="journal article" name="Sustainability">
        <title>Comparative Analysis of Sequence Polymorphism in Complete Organelle Genomes of the 'Golden Tide' Seaweed Sargassum horneri between Korean and Chinese Forms.</title>
        <authorList>
            <person name="Byeon S.Y."/>
            <person name="Cheon K.-S."/>
            <person name="Kim S."/>
            <person name="Yun S.-H."/>
            <person name="Oh H.-J."/>
            <person name="Park S.R."/>
            <person name="Kim T.-H."/>
            <person name="Kim J.K."/>
            <person name="Lee H.J."/>
        </authorList>
    </citation>
    <scope>NUCLEOTIDE SEQUENCE</scope>
    <source>
        <strain evidence="6">SC</strain>
    </source>
</reference>
<name>A0A8B6NI19_9PHAE</name>
<dbReference type="PROSITE" id="PS00582">
    <property type="entry name" value="RIBOSOMAL_L33"/>
    <property type="match status" value="1"/>
</dbReference>
<evidence type="ECO:0000256" key="1">
    <source>
        <dbReference type="ARBA" id="ARBA00007596"/>
    </source>
</evidence>
<dbReference type="InterPro" id="IPR018264">
    <property type="entry name" value="Ribosomal_bL33_CS"/>
</dbReference>
<dbReference type="GO" id="GO:0006412">
    <property type="term" value="P:translation"/>
    <property type="evidence" value="ECO:0007669"/>
    <property type="project" value="UniProtKB-UniRule"/>
</dbReference>
<accession>A0A8B6NI19</accession>
<dbReference type="EMBL" id="MT795189">
    <property type="protein sequence ID" value="QNU09492.1"/>
    <property type="molecule type" value="Genomic_DNA"/>
</dbReference>
<keyword evidence="3 5" id="KW-0687">Ribonucleoprotein</keyword>
<dbReference type="NCBIfam" id="NF001764">
    <property type="entry name" value="PRK00504.1"/>
    <property type="match status" value="1"/>
</dbReference>
<protein>
    <recommendedName>
        <fullName evidence="4 5">Large ribosomal subunit protein bL33c</fullName>
    </recommendedName>
</protein>
<dbReference type="GO" id="GO:0009507">
    <property type="term" value="C:chloroplast"/>
    <property type="evidence" value="ECO:0007669"/>
    <property type="project" value="UniProtKB-SubCell"/>
</dbReference>
<comment type="similarity">
    <text evidence="1 5">Belongs to the bacterial ribosomal protein bL33 family.</text>
</comment>
<dbReference type="NCBIfam" id="NF001860">
    <property type="entry name" value="PRK00595.1"/>
    <property type="match status" value="1"/>
</dbReference>
<dbReference type="SUPFAM" id="SSF57829">
    <property type="entry name" value="Zn-binding ribosomal proteins"/>
    <property type="match status" value="1"/>
</dbReference>
<keyword evidence="6" id="KW-0934">Plastid</keyword>
<dbReference type="GO" id="GO:0005840">
    <property type="term" value="C:ribosome"/>
    <property type="evidence" value="ECO:0007669"/>
    <property type="project" value="UniProtKB-KW"/>
</dbReference>